<dbReference type="KEGG" id="tep:TepRe1_1882"/>
<dbReference type="Proteomes" id="UP000010802">
    <property type="component" value="Chromosome"/>
</dbReference>
<dbReference type="eggNOG" id="COG4657">
    <property type="taxonomic scope" value="Bacteria"/>
</dbReference>
<dbReference type="KEGG" id="tae:TepiRe1_2027"/>
<dbReference type="GO" id="GO:0012505">
    <property type="term" value="C:endomembrane system"/>
    <property type="evidence" value="ECO:0007669"/>
    <property type="project" value="UniProtKB-SubCell"/>
</dbReference>
<feature type="transmembrane region" description="Helical" evidence="8">
    <location>
        <begin position="5"/>
        <end position="24"/>
    </location>
</feature>
<name>F4LQK8_TEPAE</name>
<reference evidence="10" key="1">
    <citation type="journal article" date="2013" name="Genome Announc.">
        <title>First genome sequence of a syntrophic acetate-oxidizing bacterium, Tepidanaerobacter acetatoxydans strain Re1.</title>
        <authorList>
            <person name="Manzoor S."/>
            <person name="Bongcam-Rudloff E."/>
            <person name="Schnurer A."/>
            <person name="Muller B."/>
        </authorList>
    </citation>
    <scope>NUCLEOTIDE SEQUENCE [LARGE SCALE GENOMIC DNA]</scope>
    <source>
        <strain evidence="10">Re1</strain>
    </source>
</reference>
<dbReference type="EC" id="7.-.-.-" evidence="8"/>
<evidence type="ECO:0000256" key="8">
    <source>
        <dbReference type="HAMAP-Rule" id="MF_00459"/>
    </source>
</evidence>
<dbReference type="RefSeq" id="WP_013778933.1">
    <property type="nucleotide sequence ID" value="NC_015519.1"/>
</dbReference>
<keyword evidence="4 8" id="KW-1278">Translocase</keyword>
<feature type="transmembrane region" description="Helical" evidence="8">
    <location>
        <begin position="173"/>
        <end position="195"/>
    </location>
</feature>
<evidence type="ECO:0000256" key="2">
    <source>
        <dbReference type="ARBA" id="ARBA00022448"/>
    </source>
</evidence>
<dbReference type="OrthoDB" id="9790976at2"/>
<keyword evidence="7 8" id="KW-0472">Membrane</keyword>
<evidence type="ECO:0000256" key="5">
    <source>
        <dbReference type="ARBA" id="ARBA00022982"/>
    </source>
</evidence>
<keyword evidence="2 8" id="KW-0813">Transport</keyword>
<dbReference type="STRING" id="1209989.TepRe1_1882"/>
<comment type="similarity">
    <text evidence="8">Belongs to the NqrDE/RnfAE family.</text>
</comment>
<proteinExistence type="inferred from homology"/>
<feature type="transmembrane region" description="Helical" evidence="8">
    <location>
        <begin position="39"/>
        <end position="60"/>
    </location>
</feature>
<keyword evidence="3 8" id="KW-0812">Transmembrane</keyword>
<sequence length="196" mass="20977">MAKELFFIIIGSIFVNNFVFSRFLGNCPFLGVSNKTETAIGMGIATTFVLTMTAVAAYFIQNYVLAPFGLEPFLQIVSFILVIASLVQLVEMVILKVSPALYNAFGIFLPLITTNCIVMAVALLIPMNNYNLIKSIALGLGAGLGFTLALALMSGIREDLEFADVPEALRGPAIVFITAGLLSLIFLGFTGLVPLA</sequence>
<feature type="transmembrane region" description="Helical" evidence="8">
    <location>
        <begin position="132"/>
        <end position="153"/>
    </location>
</feature>
<dbReference type="GO" id="GO:0022900">
    <property type="term" value="P:electron transport chain"/>
    <property type="evidence" value="ECO:0007669"/>
    <property type="project" value="UniProtKB-UniRule"/>
</dbReference>
<dbReference type="NCBIfam" id="TIGR01943">
    <property type="entry name" value="rnfA"/>
    <property type="match status" value="1"/>
</dbReference>
<accession>F4LQK8</accession>
<evidence type="ECO:0000256" key="7">
    <source>
        <dbReference type="ARBA" id="ARBA00023136"/>
    </source>
</evidence>
<dbReference type="InterPro" id="IPR003667">
    <property type="entry name" value="NqrDE/RnfAE"/>
</dbReference>
<evidence type="ECO:0000256" key="3">
    <source>
        <dbReference type="ARBA" id="ARBA00022692"/>
    </source>
</evidence>
<dbReference type="EMBL" id="HF563609">
    <property type="protein sequence ID" value="CCP26850.1"/>
    <property type="molecule type" value="Genomic_DNA"/>
</dbReference>
<evidence type="ECO:0000256" key="4">
    <source>
        <dbReference type="ARBA" id="ARBA00022967"/>
    </source>
</evidence>
<dbReference type="PATRIC" id="fig|1209989.3.peg.2340"/>
<accession>L0S0Q1</accession>
<dbReference type="PIRSF" id="PIRSF006102">
    <property type="entry name" value="NQR_DE"/>
    <property type="match status" value="1"/>
</dbReference>
<feature type="transmembrane region" description="Helical" evidence="8">
    <location>
        <begin position="72"/>
        <end position="95"/>
    </location>
</feature>
<dbReference type="InterPro" id="IPR011293">
    <property type="entry name" value="Ion_transpt_RnfA/RsxA"/>
</dbReference>
<dbReference type="AlphaFoldDB" id="F4LQK8"/>
<evidence type="ECO:0000313" key="10">
    <source>
        <dbReference type="Proteomes" id="UP000010802"/>
    </source>
</evidence>
<evidence type="ECO:0000313" key="9">
    <source>
        <dbReference type="EMBL" id="CCP26850.1"/>
    </source>
</evidence>
<comment type="subunit">
    <text evidence="8">The complex is composed of six subunits: RnfA, RnfB, RnfC, RnfD, RnfE and RnfG.</text>
</comment>
<dbReference type="PANTHER" id="PTHR30335:SF0">
    <property type="entry name" value="ION-TRANSLOCATING OXIDOREDUCTASE COMPLEX SUBUNIT A"/>
    <property type="match status" value="1"/>
</dbReference>
<comment type="function">
    <text evidence="8">Part of a membrane-bound complex that couples electron transfer with translocation of ions across the membrane.</text>
</comment>
<dbReference type="GO" id="GO:0005886">
    <property type="term" value="C:plasma membrane"/>
    <property type="evidence" value="ECO:0007669"/>
    <property type="project" value="UniProtKB-SubCell"/>
</dbReference>
<dbReference type="InterPro" id="IPR050133">
    <property type="entry name" value="NqrDE/RnfAE_oxidrdctase"/>
</dbReference>
<dbReference type="HOGENOM" id="CLU_095255_1_0_9"/>
<gene>
    <name evidence="9" type="primary">rsxA</name>
    <name evidence="8" type="synonym">rnfA</name>
    <name evidence="9" type="ordered locus">TEPIRE1_2027</name>
</gene>
<protein>
    <recommendedName>
        <fullName evidence="8">Ion-translocating oxidoreductase complex subunit A</fullName>
        <ecNumber evidence="8">7.-.-.-</ecNumber>
    </recommendedName>
    <alternativeName>
        <fullName evidence="8">Rnf electron transport complex subunit A</fullName>
    </alternativeName>
</protein>
<keyword evidence="5 8" id="KW-0249">Electron transport</keyword>
<keyword evidence="6 8" id="KW-1133">Transmembrane helix</keyword>
<keyword evidence="8" id="KW-1003">Cell membrane</keyword>
<dbReference type="NCBIfam" id="NF003481">
    <property type="entry name" value="PRK05151.1"/>
    <property type="match status" value="1"/>
</dbReference>
<evidence type="ECO:0000256" key="6">
    <source>
        <dbReference type="ARBA" id="ARBA00022989"/>
    </source>
</evidence>
<dbReference type="HAMAP" id="MF_00459">
    <property type="entry name" value="RsxA_RnfA"/>
    <property type="match status" value="1"/>
</dbReference>
<dbReference type="PANTHER" id="PTHR30335">
    <property type="entry name" value="INTEGRAL MEMBRANE PROTEIN OF SOXR-REDUCING COMPLEX"/>
    <property type="match status" value="1"/>
</dbReference>
<comment type="subcellular location">
    <subcellularLocation>
        <location evidence="8">Cell membrane</location>
        <topology evidence="8">Multi-pass membrane protein</topology>
    </subcellularLocation>
    <subcellularLocation>
        <location evidence="1">Endomembrane system</location>
        <topology evidence="1">Multi-pass membrane protein</topology>
    </subcellularLocation>
</comment>
<keyword evidence="10" id="KW-1185">Reference proteome</keyword>
<evidence type="ECO:0000256" key="1">
    <source>
        <dbReference type="ARBA" id="ARBA00004127"/>
    </source>
</evidence>
<organism evidence="9 10">
    <name type="scientific">Tepidanaerobacter acetatoxydans (strain DSM 21804 / JCM 16047 / Re1)</name>
    <dbReference type="NCBI Taxonomy" id="1209989"/>
    <lineage>
        <taxon>Bacteria</taxon>
        <taxon>Bacillati</taxon>
        <taxon>Bacillota</taxon>
        <taxon>Clostridia</taxon>
        <taxon>Thermosediminibacterales</taxon>
        <taxon>Tepidanaerobacteraceae</taxon>
        <taxon>Tepidanaerobacter</taxon>
    </lineage>
</organism>
<dbReference type="Pfam" id="PF02508">
    <property type="entry name" value="Rnf-Nqr"/>
    <property type="match status" value="1"/>
</dbReference>
<feature type="transmembrane region" description="Helical" evidence="8">
    <location>
        <begin position="101"/>
        <end position="125"/>
    </location>
</feature>